<dbReference type="InterPro" id="IPR034660">
    <property type="entry name" value="DinB/YfiT-like"/>
</dbReference>
<organism evidence="1 2">
    <name type="scientific">Lentzea atacamensis</name>
    <dbReference type="NCBI Taxonomy" id="531938"/>
    <lineage>
        <taxon>Bacteria</taxon>
        <taxon>Bacillati</taxon>
        <taxon>Actinomycetota</taxon>
        <taxon>Actinomycetes</taxon>
        <taxon>Pseudonocardiales</taxon>
        <taxon>Pseudonocardiaceae</taxon>
        <taxon>Lentzea</taxon>
    </lineage>
</organism>
<evidence type="ECO:0000313" key="1">
    <source>
        <dbReference type="EMBL" id="PWK80982.1"/>
    </source>
</evidence>
<dbReference type="AlphaFoldDB" id="A0A316HKX8"/>
<dbReference type="Gene3D" id="1.20.120.450">
    <property type="entry name" value="dinb family like domain"/>
    <property type="match status" value="1"/>
</dbReference>
<sequence>MAETQREPVPRVDTGELDVAHAFLKFQRHCVLKKAEGLTEDQLRRPMVDSGTSILGLIQHLTEAERFWFFHHVGGDDWSEEDELDMTVPSELSVDEVVEGYRAAIADSDRAIEAAGDPEAPVAIPLPDGVRHSLRWVLAHMTTETARHAGHADIIREQLDGATGR</sequence>
<dbReference type="EMBL" id="QGHB01000020">
    <property type="protein sequence ID" value="PWK80982.1"/>
    <property type="molecule type" value="Genomic_DNA"/>
</dbReference>
<accession>A0A316HKX8</accession>
<name>A0A316HKX8_9PSEU</name>
<proteinExistence type="predicted"/>
<protein>
    <submittedName>
        <fullName evidence="1">Uncharacterized protein DUF664</fullName>
    </submittedName>
</protein>
<evidence type="ECO:0000313" key="2">
    <source>
        <dbReference type="Proteomes" id="UP000246005"/>
    </source>
</evidence>
<gene>
    <name evidence="1" type="ORF">C8D88_12032</name>
</gene>
<comment type="caution">
    <text evidence="1">The sequence shown here is derived from an EMBL/GenBank/DDBJ whole genome shotgun (WGS) entry which is preliminary data.</text>
</comment>
<dbReference type="Pfam" id="PF04978">
    <property type="entry name" value="MST"/>
    <property type="match status" value="1"/>
</dbReference>
<dbReference type="RefSeq" id="WP_109641677.1">
    <property type="nucleotide sequence ID" value="NZ_QGHB01000020.1"/>
</dbReference>
<dbReference type="InterPro" id="IPR007061">
    <property type="entry name" value="MST-like"/>
</dbReference>
<reference evidence="1 2" key="1">
    <citation type="submission" date="2018-05" db="EMBL/GenBank/DDBJ databases">
        <title>Genomic Encyclopedia of Type Strains, Phase IV (KMG-IV): sequencing the most valuable type-strain genomes for metagenomic binning, comparative biology and taxonomic classification.</title>
        <authorList>
            <person name="Goeker M."/>
        </authorList>
    </citation>
    <scope>NUCLEOTIDE SEQUENCE [LARGE SCALE GENOMIC DNA]</scope>
    <source>
        <strain evidence="1 2">DSM 45480</strain>
    </source>
</reference>
<dbReference type="SUPFAM" id="SSF109854">
    <property type="entry name" value="DinB/YfiT-like putative metalloenzymes"/>
    <property type="match status" value="1"/>
</dbReference>
<dbReference type="Proteomes" id="UP000246005">
    <property type="component" value="Unassembled WGS sequence"/>
</dbReference>